<sequence>MVSREFFKLALICPSTLRLGAELNLDLRGNTTSEYFVPSIEGLSKALKLSPTIAGTTLLPFGNGANDVFASVISFTKSHDGDVGLNSVLGGAFFISCLVVGILSIIVSSTQQTRVNESSFVRDVIFLIFSLFFLLMIIVFGRINLWLALSFVSLYFAYIGVVSTMHFFSPRTNFSDEIDEENYSALPNEDFSKNIKPKRKRVFGLLMILSALEFPLYLPRRITIPLVSEEKWSKTFAVISAILGPIFLVAILDTQIDYISPKTTLAIHMISIILGIILGNLAFIFTKVSSPPKECLLPWLIGGFLMSITWTYLIVEELVSLLISFGNIFGISSSLLGLTVLAWGNSLGDLISNVTMALNGGPNGVQIAMSSCYAGPLFNTLIGLGLSLVLASWSEYPSSYIIPNDPYLYEIVGFLIAGLLWALVILLKKNMQLDRSLGGGLLAIYFCFLFLRLAKALGLPNLDGSFISNLQEVF</sequence>
<comment type="caution">
    <text evidence="1">The sequence shown here is derived from an EMBL/GenBank/DDBJ whole genome shotgun (WGS) entry which is preliminary data.</text>
</comment>
<evidence type="ECO:0000313" key="2">
    <source>
        <dbReference type="Proteomes" id="UP001060085"/>
    </source>
</evidence>
<gene>
    <name evidence="1" type="ORF">M9H77_28295</name>
</gene>
<dbReference type="EMBL" id="CM044706">
    <property type="protein sequence ID" value="KAI5659502.1"/>
    <property type="molecule type" value="Genomic_DNA"/>
</dbReference>
<proteinExistence type="predicted"/>
<organism evidence="1 2">
    <name type="scientific">Catharanthus roseus</name>
    <name type="common">Madagascar periwinkle</name>
    <name type="synonym">Vinca rosea</name>
    <dbReference type="NCBI Taxonomy" id="4058"/>
    <lineage>
        <taxon>Eukaryota</taxon>
        <taxon>Viridiplantae</taxon>
        <taxon>Streptophyta</taxon>
        <taxon>Embryophyta</taxon>
        <taxon>Tracheophyta</taxon>
        <taxon>Spermatophyta</taxon>
        <taxon>Magnoliopsida</taxon>
        <taxon>eudicotyledons</taxon>
        <taxon>Gunneridae</taxon>
        <taxon>Pentapetalae</taxon>
        <taxon>asterids</taxon>
        <taxon>lamiids</taxon>
        <taxon>Gentianales</taxon>
        <taxon>Apocynaceae</taxon>
        <taxon>Rauvolfioideae</taxon>
        <taxon>Vinceae</taxon>
        <taxon>Catharanthinae</taxon>
        <taxon>Catharanthus</taxon>
    </lineage>
</organism>
<protein>
    <submittedName>
        <fullName evidence="1">Uncharacterized protein</fullName>
    </submittedName>
</protein>
<dbReference type="Proteomes" id="UP001060085">
    <property type="component" value="Linkage Group LG06"/>
</dbReference>
<accession>A0ACC0AEX2</accession>
<name>A0ACC0AEX2_CATRO</name>
<keyword evidence="2" id="KW-1185">Reference proteome</keyword>
<evidence type="ECO:0000313" key="1">
    <source>
        <dbReference type="EMBL" id="KAI5659502.1"/>
    </source>
</evidence>
<reference evidence="2" key="1">
    <citation type="journal article" date="2023" name="Nat. Plants">
        <title>Single-cell RNA sequencing provides a high-resolution roadmap for understanding the multicellular compartmentation of specialized metabolism.</title>
        <authorList>
            <person name="Sun S."/>
            <person name="Shen X."/>
            <person name="Li Y."/>
            <person name="Li Y."/>
            <person name="Wang S."/>
            <person name="Li R."/>
            <person name="Zhang H."/>
            <person name="Shen G."/>
            <person name="Guo B."/>
            <person name="Wei J."/>
            <person name="Xu J."/>
            <person name="St-Pierre B."/>
            <person name="Chen S."/>
            <person name="Sun C."/>
        </authorList>
    </citation>
    <scope>NUCLEOTIDE SEQUENCE [LARGE SCALE GENOMIC DNA]</scope>
</reference>